<dbReference type="AlphaFoldDB" id="W9HA24"/>
<reference evidence="8 9" key="1">
    <citation type="submission" date="2013-08" db="EMBL/GenBank/DDBJ databases">
        <title>The genome sequence of Skermanella stibiiresistens.</title>
        <authorList>
            <person name="Zhu W."/>
            <person name="Wang G."/>
        </authorList>
    </citation>
    <scope>NUCLEOTIDE SEQUENCE [LARGE SCALE GENOMIC DNA]</scope>
    <source>
        <strain evidence="8 9">SB22</strain>
    </source>
</reference>
<evidence type="ECO:0000256" key="6">
    <source>
        <dbReference type="RuleBase" id="RU364082"/>
    </source>
</evidence>
<dbReference type="PANTHER" id="PTHR10491:SF4">
    <property type="entry name" value="METHIONINE ADENOSYLTRANSFERASE 2 SUBUNIT BETA"/>
    <property type="match status" value="1"/>
</dbReference>
<name>W9HA24_9PROT</name>
<keyword evidence="9" id="KW-1185">Reference proteome</keyword>
<protein>
    <recommendedName>
        <fullName evidence="4 6">dTDP-4-dehydrorhamnose reductase</fullName>
        <ecNumber evidence="3 6">1.1.1.133</ecNumber>
    </recommendedName>
</protein>
<dbReference type="InterPro" id="IPR005913">
    <property type="entry name" value="dTDP_dehydrorham_reduct"/>
</dbReference>
<keyword evidence="6" id="KW-0521">NADP</keyword>
<organism evidence="8 9">
    <name type="scientific">Skermanella stibiiresistens SB22</name>
    <dbReference type="NCBI Taxonomy" id="1385369"/>
    <lineage>
        <taxon>Bacteria</taxon>
        <taxon>Pseudomonadati</taxon>
        <taxon>Pseudomonadota</taxon>
        <taxon>Alphaproteobacteria</taxon>
        <taxon>Rhodospirillales</taxon>
        <taxon>Azospirillaceae</taxon>
        <taxon>Skermanella</taxon>
    </lineage>
</organism>
<gene>
    <name evidence="8" type="ORF">N825_00965</name>
</gene>
<dbReference type="EMBL" id="AVFL01000001">
    <property type="protein sequence ID" value="EWY42819.1"/>
    <property type="molecule type" value="Genomic_DNA"/>
</dbReference>
<dbReference type="GO" id="GO:0008831">
    <property type="term" value="F:dTDP-4-dehydrorhamnose reductase activity"/>
    <property type="evidence" value="ECO:0007669"/>
    <property type="project" value="UniProtKB-EC"/>
</dbReference>
<keyword evidence="6" id="KW-0560">Oxidoreductase</keyword>
<evidence type="ECO:0000256" key="4">
    <source>
        <dbReference type="ARBA" id="ARBA00017099"/>
    </source>
</evidence>
<dbReference type="Pfam" id="PF04321">
    <property type="entry name" value="RmlD_sub_bind"/>
    <property type="match status" value="1"/>
</dbReference>
<comment type="cofactor">
    <cofactor evidence="6">
        <name>Mg(2+)</name>
        <dbReference type="ChEBI" id="CHEBI:18420"/>
    </cofactor>
    <text evidence="6">Binds 1 Mg(2+) ion per monomer.</text>
</comment>
<comment type="function">
    <text evidence="6">Catalyzes the reduction of dTDP-6-deoxy-L-lyxo-4-hexulose to yield dTDP-L-rhamnose.</text>
</comment>
<evidence type="ECO:0000259" key="7">
    <source>
        <dbReference type="Pfam" id="PF04321"/>
    </source>
</evidence>
<dbReference type="STRING" id="1385369.N825_00965"/>
<proteinExistence type="inferred from homology"/>
<dbReference type="Proteomes" id="UP000019486">
    <property type="component" value="Unassembled WGS sequence"/>
</dbReference>
<accession>W9HA24</accession>
<comment type="caution">
    <text evidence="8">The sequence shown here is derived from an EMBL/GenBank/DDBJ whole genome shotgun (WGS) entry which is preliminary data.</text>
</comment>
<dbReference type="InterPro" id="IPR036291">
    <property type="entry name" value="NAD(P)-bd_dom_sf"/>
</dbReference>
<comment type="pathway">
    <text evidence="1 6">Carbohydrate biosynthesis; dTDP-L-rhamnose biosynthesis.</text>
</comment>
<dbReference type="PANTHER" id="PTHR10491">
    <property type="entry name" value="DTDP-4-DEHYDRORHAMNOSE REDUCTASE"/>
    <property type="match status" value="1"/>
</dbReference>
<evidence type="ECO:0000256" key="2">
    <source>
        <dbReference type="ARBA" id="ARBA00010944"/>
    </source>
</evidence>
<evidence type="ECO:0000313" key="8">
    <source>
        <dbReference type="EMBL" id="EWY42819.1"/>
    </source>
</evidence>
<dbReference type="InterPro" id="IPR029903">
    <property type="entry name" value="RmlD-like-bd"/>
</dbReference>
<dbReference type="EC" id="1.1.1.133" evidence="3 6"/>
<sequence>MRLRDSLLREGHEFTHAFLLHGITTMDLCARAPVATGQVNVDGMKRMIDDLIEEGITPVYASSDAVFDGTEGGYTEDSPLNPILVYGSQKAEIETYLKGRQEPWLIARLSKVVGTDTGTHSLFGEWIEAINAGNIIRCAHDQVFSPVSVDDVVRALVSLAESGRTGLFNVCGPRALSRLDLLDIFLDAIRGDHPVKANVVPCSLRDIAFAEARPLNSSLNPDKLYRSLGGEFKDMLTICKEVSANLNGGWIDIR</sequence>
<evidence type="ECO:0000313" key="9">
    <source>
        <dbReference type="Proteomes" id="UP000019486"/>
    </source>
</evidence>
<comment type="catalytic activity">
    <reaction evidence="5 6">
        <text>dTDP-beta-L-rhamnose + NADP(+) = dTDP-4-dehydro-beta-L-rhamnose + NADPH + H(+)</text>
        <dbReference type="Rhea" id="RHEA:21796"/>
        <dbReference type="ChEBI" id="CHEBI:15378"/>
        <dbReference type="ChEBI" id="CHEBI:57510"/>
        <dbReference type="ChEBI" id="CHEBI:57783"/>
        <dbReference type="ChEBI" id="CHEBI:58349"/>
        <dbReference type="ChEBI" id="CHEBI:62830"/>
        <dbReference type="EC" id="1.1.1.133"/>
    </reaction>
</comment>
<feature type="domain" description="RmlD-like substrate binding" evidence="7">
    <location>
        <begin position="24"/>
        <end position="232"/>
    </location>
</feature>
<evidence type="ECO:0000256" key="5">
    <source>
        <dbReference type="ARBA" id="ARBA00048200"/>
    </source>
</evidence>
<comment type="similarity">
    <text evidence="2 6">Belongs to the dTDP-4-dehydrorhamnose reductase family.</text>
</comment>
<dbReference type="SUPFAM" id="SSF51735">
    <property type="entry name" value="NAD(P)-binding Rossmann-fold domains"/>
    <property type="match status" value="1"/>
</dbReference>
<evidence type="ECO:0000256" key="1">
    <source>
        <dbReference type="ARBA" id="ARBA00004781"/>
    </source>
</evidence>
<dbReference type="Gene3D" id="3.40.50.720">
    <property type="entry name" value="NAD(P)-binding Rossmann-like Domain"/>
    <property type="match status" value="1"/>
</dbReference>
<evidence type="ECO:0000256" key="3">
    <source>
        <dbReference type="ARBA" id="ARBA00012929"/>
    </source>
</evidence>